<comment type="catalytic activity">
    <reaction evidence="1 8">
        <text>Cleavage of hydrophobic, N-terminal signal or leader sequences from secreted and periplasmic proteins.</text>
        <dbReference type="EC" id="3.4.21.89"/>
    </reaction>
</comment>
<evidence type="ECO:0000256" key="6">
    <source>
        <dbReference type="ARBA" id="ARBA00022801"/>
    </source>
</evidence>
<dbReference type="GO" id="GO:0004252">
    <property type="term" value="F:serine-type endopeptidase activity"/>
    <property type="evidence" value="ECO:0007669"/>
    <property type="project" value="InterPro"/>
</dbReference>
<organism evidence="11 12">
    <name type="scientific">Paenibacillus soyae</name>
    <dbReference type="NCBI Taxonomy" id="2969249"/>
    <lineage>
        <taxon>Bacteria</taxon>
        <taxon>Bacillati</taxon>
        <taxon>Bacillota</taxon>
        <taxon>Bacilli</taxon>
        <taxon>Bacillales</taxon>
        <taxon>Paenibacillaceae</taxon>
        <taxon>Paenibacillus</taxon>
    </lineage>
</organism>
<dbReference type="Pfam" id="PF10502">
    <property type="entry name" value="Peptidase_S26"/>
    <property type="match status" value="1"/>
</dbReference>
<dbReference type="PANTHER" id="PTHR43390:SF1">
    <property type="entry name" value="CHLOROPLAST PROCESSING PEPTIDASE"/>
    <property type="match status" value="1"/>
</dbReference>
<reference evidence="11" key="1">
    <citation type="submission" date="2022-08" db="EMBL/GenBank/DDBJ databases">
        <title>The genomic sequence of strain Paenibacillus sp. SCIV0701.</title>
        <authorList>
            <person name="Zhao H."/>
        </authorList>
    </citation>
    <scope>NUCLEOTIDE SEQUENCE</scope>
    <source>
        <strain evidence="11">SCIV0701</strain>
    </source>
</reference>
<dbReference type="EC" id="3.4.21.89" evidence="4 8"/>
<gene>
    <name evidence="11" type="primary">lepB</name>
    <name evidence="11" type="ORF">NQZ67_11270</name>
</gene>
<dbReference type="GO" id="GO:0006465">
    <property type="term" value="P:signal peptide processing"/>
    <property type="evidence" value="ECO:0007669"/>
    <property type="project" value="InterPro"/>
</dbReference>
<dbReference type="GO" id="GO:0005886">
    <property type="term" value="C:plasma membrane"/>
    <property type="evidence" value="ECO:0007669"/>
    <property type="project" value="UniProtKB-SubCell"/>
</dbReference>
<dbReference type="PRINTS" id="PR00727">
    <property type="entry name" value="LEADERPTASE"/>
</dbReference>
<dbReference type="InterPro" id="IPR019533">
    <property type="entry name" value="Peptidase_S26"/>
</dbReference>
<dbReference type="NCBIfam" id="TIGR02227">
    <property type="entry name" value="sigpep_I_bact"/>
    <property type="match status" value="1"/>
</dbReference>
<evidence type="ECO:0000256" key="2">
    <source>
        <dbReference type="ARBA" id="ARBA00004401"/>
    </source>
</evidence>
<evidence type="ECO:0000256" key="1">
    <source>
        <dbReference type="ARBA" id="ARBA00000677"/>
    </source>
</evidence>
<sequence length="175" mass="19368">MKPHSLLLDWVKTSAAAVVVALLAYHFLFTVSPVQGHSMEPTLTEKEWVFVNKALYHLSHPRNGEVVVLEARADGGGTKELLVKRIVGAPGDRIEISGGRLYRNGRQVDEPYVSGQTEESSYGPVVVAEDSYFVLGDNRKMNASLDSRTIGTVPENRIIGRVDWILWPLRKAGDI</sequence>
<dbReference type="Gene3D" id="2.10.109.10">
    <property type="entry name" value="Umud Fragment, subunit A"/>
    <property type="match status" value="1"/>
</dbReference>
<dbReference type="InterPro" id="IPR019757">
    <property type="entry name" value="Pept_S26A_signal_pept_1_Lys-AS"/>
</dbReference>
<keyword evidence="12" id="KW-1185">Reference proteome</keyword>
<keyword evidence="5 8" id="KW-0645">Protease</keyword>
<keyword evidence="6 8" id="KW-0378">Hydrolase</keyword>
<dbReference type="PROSITE" id="PS00501">
    <property type="entry name" value="SPASE_I_1"/>
    <property type="match status" value="1"/>
</dbReference>
<dbReference type="PROSITE" id="PS00760">
    <property type="entry name" value="SPASE_I_2"/>
    <property type="match status" value="1"/>
</dbReference>
<dbReference type="RefSeq" id="WP_257445499.1">
    <property type="nucleotide sequence ID" value="NZ_JANIPJ010000007.1"/>
</dbReference>
<comment type="similarity">
    <text evidence="3 9">Belongs to the peptidase S26 family.</text>
</comment>
<evidence type="ECO:0000313" key="12">
    <source>
        <dbReference type="Proteomes" id="UP001141950"/>
    </source>
</evidence>
<dbReference type="EMBL" id="JANIPJ010000007">
    <property type="protein sequence ID" value="MCR2804456.1"/>
    <property type="molecule type" value="Genomic_DNA"/>
</dbReference>
<evidence type="ECO:0000256" key="5">
    <source>
        <dbReference type="ARBA" id="ARBA00022670"/>
    </source>
</evidence>
<evidence type="ECO:0000256" key="9">
    <source>
        <dbReference type="RuleBase" id="RU362042"/>
    </source>
</evidence>
<accession>A0A9X2S8U4</accession>
<protein>
    <recommendedName>
        <fullName evidence="4 8">Signal peptidase I</fullName>
        <ecNumber evidence="4 8">3.4.21.89</ecNumber>
    </recommendedName>
</protein>
<evidence type="ECO:0000256" key="3">
    <source>
        <dbReference type="ARBA" id="ARBA00009370"/>
    </source>
</evidence>
<comment type="caution">
    <text evidence="11">The sequence shown here is derived from an EMBL/GenBank/DDBJ whole genome shotgun (WGS) entry which is preliminary data.</text>
</comment>
<name>A0A9X2S8U4_9BACL</name>
<dbReference type="AlphaFoldDB" id="A0A9X2S8U4"/>
<dbReference type="GO" id="GO:0009003">
    <property type="term" value="F:signal peptidase activity"/>
    <property type="evidence" value="ECO:0007669"/>
    <property type="project" value="UniProtKB-EC"/>
</dbReference>
<evidence type="ECO:0000313" key="11">
    <source>
        <dbReference type="EMBL" id="MCR2804456.1"/>
    </source>
</evidence>
<evidence type="ECO:0000259" key="10">
    <source>
        <dbReference type="Pfam" id="PF10502"/>
    </source>
</evidence>
<dbReference type="SUPFAM" id="SSF51306">
    <property type="entry name" value="LexA/Signal peptidase"/>
    <property type="match status" value="1"/>
</dbReference>
<proteinExistence type="inferred from homology"/>
<evidence type="ECO:0000256" key="4">
    <source>
        <dbReference type="ARBA" id="ARBA00013208"/>
    </source>
</evidence>
<dbReference type="Proteomes" id="UP001141950">
    <property type="component" value="Unassembled WGS sequence"/>
</dbReference>
<dbReference type="PANTHER" id="PTHR43390">
    <property type="entry name" value="SIGNAL PEPTIDASE I"/>
    <property type="match status" value="1"/>
</dbReference>
<comment type="subcellular location">
    <subcellularLocation>
        <location evidence="2">Cell membrane</location>
        <topology evidence="2">Single-pass type II membrane protein</topology>
    </subcellularLocation>
    <subcellularLocation>
        <location evidence="9">Membrane</location>
        <topology evidence="9">Single-pass type II membrane protein</topology>
    </subcellularLocation>
</comment>
<evidence type="ECO:0000256" key="8">
    <source>
        <dbReference type="RuleBase" id="RU003993"/>
    </source>
</evidence>
<evidence type="ECO:0000256" key="7">
    <source>
        <dbReference type="PIRSR" id="PIRSR600223-1"/>
    </source>
</evidence>
<feature type="active site" evidence="7">
    <location>
        <position position="84"/>
    </location>
</feature>
<dbReference type="InterPro" id="IPR019756">
    <property type="entry name" value="Pept_S26A_signal_pept_1_Ser-AS"/>
</dbReference>
<feature type="domain" description="Peptidase S26" evidence="10">
    <location>
        <begin position="8"/>
        <end position="167"/>
    </location>
</feature>
<dbReference type="InterPro" id="IPR036286">
    <property type="entry name" value="LexA/Signal_pep-like_sf"/>
</dbReference>
<dbReference type="CDD" id="cd06530">
    <property type="entry name" value="S26_SPase_I"/>
    <property type="match status" value="1"/>
</dbReference>
<feature type="active site" evidence="7">
    <location>
        <position position="38"/>
    </location>
</feature>
<dbReference type="InterPro" id="IPR000223">
    <property type="entry name" value="Pept_S26A_signal_pept_1"/>
</dbReference>